<feature type="region of interest" description="Disordered" evidence="1">
    <location>
        <begin position="126"/>
        <end position="163"/>
    </location>
</feature>
<keyword evidence="3" id="KW-1185">Reference proteome</keyword>
<dbReference type="AlphaFoldDB" id="A0A2T2NAL2"/>
<dbReference type="EMBL" id="KZ678141">
    <property type="protein sequence ID" value="PSN62464.1"/>
    <property type="molecule type" value="Genomic_DNA"/>
</dbReference>
<name>A0A2T2NAL2_CORCC</name>
<evidence type="ECO:0000313" key="3">
    <source>
        <dbReference type="Proteomes" id="UP000240883"/>
    </source>
</evidence>
<dbReference type="OrthoDB" id="3731753at2759"/>
<dbReference type="Proteomes" id="UP000240883">
    <property type="component" value="Unassembled WGS sequence"/>
</dbReference>
<reference evidence="2 3" key="1">
    <citation type="journal article" date="2018" name="Front. Microbiol.">
        <title>Genome-Wide Analysis of Corynespora cassiicola Leaf Fall Disease Putative Effectors.</title>
        <authorList>
            <person name="Lopez D."/>
            <person name="Ribeiro S."/>
            <person name="Label P."/>
            <person name="Fumanal B."/>
            <person name="Venisse J.S."/>
            <person name="Kohler A."/>
            <person name="de Oliveira R.R."/>
            <person name="Labutti K."/>
            <person name="Lipzen A."/>
            <person name="Lail K."/>
            <person name="Bauer D."/>
            <person name="Ohm R.A."/>
            <person name="Barry K.W."/>
            <person name="Spatafora J."/>
            <person name="Grigoriev I.V."/>
            <person name="Martin F.M."/>
            <person name="Pujade-Renaud V."/>
        </authorList>
    </citation>
    <scope>NUCLEOTIDE SEQUENCE [LARGE SCALE GENOMIC DNA]</scope>
    <source>
        <strain evidence="2 3">Philippines</strain>
    </source>
</reference>
<organism evidence="2 3">
    <name type="scientific">Corynespora cassiicola Philippines</name>
    <dbReference type="NCBI Taxonomy" id="1448308"/>
    <lineage>
        <taxon>Eukaryota</taxon>
        <taxon>Fungi</taxon>
        <taxon>Dikarya</taxon>
        <taxon>Ascomycota</taxon>
        <taxon>Pezizomycotina</taxon>
        <taxon>Dothideomycetes</taxon>
        <taxon>Pleosporomycetidae</taxon>
        <taxon>Pleosporales</taxon>
        <taxon>Corynesporascaceae</taxon>
        <taxon>Corynespora</taxon>
    </lineage>
</organism>
<gene>
    <name evidence="2" type="ORF">BS50DRAFT_603180</name>
</gene>
<feature type="region of interest" description="Disordered" evidence="1">
    <location>
        <begin position="265"/>
        <end position="294"/>
    </location>
</feature>
<feature type="region of interest" description="Disordered" evidence="1">
    <location>
        <begin position="1"/>
        <end position="93"/>
    </location>
</feature>
<evidence type="ECO:0000256" key="1">
    <source>
        <dbReference type="SAM" id="MobiDB-lite"/>
    </source>
</evidence>
<evidence type="ECO:0000313" key="2">
    <source>
        <dbReference type="EMBL" id="PSN62464.1"/>
    </source>
</evidence>
<feature type="compositionally biased region" description="Basic and acidic residues" evidence="1">
    <location>
        <begin position="1"/>
        <end position="11"/>
    </location>
</feature>
<feature type="compositionally biased region" description="Basic and acidic residues" evidence="1">
    <location>
        <begin position="80"/>
        <end position="93"/>
    </location>
</feature>
<protein>
    <submittedName>
        <fullName evidence="2">Uncharacterized protein</fullName>
    </submittedName>
</protein>
<sequence>MPNHLRDRSEVDDYDQAPGLHRSRSGSYADHVESKAQWDRRDRERQMKRYRDRYPAHRQQPSDRLYVPTFDQGGRHRRSRSDEMMGEKIEEPARNFNVREQKPRRLQDLVLEEQPTQANQQLTVRTKPKIQVQIHQEETPSQAIARRTTKKTPSASPRSPGAQPEMLFQYNTLQNKLAEIESACTPYEDVEAADPQDLTFSKISEQVRGISFELLVWARLMNLENTGKIDRNKKEYCSTAIRMLGRLTKRVTDLSALCRDAKPRDLKYEPLPDEDDEDDRYQSYGYDSEDDNSVNDVTESKGFLIEHQLNSIQFQMKTLKRLTRPLQEATIDGEDEVVAVEKLVDEVGKYFGSEEALRQYSIDSKYAGKTALREAKYTDGYR</sequence>
<accession>A0A2T2NAL2</accession>
<proteinExistence type="predicted"/>
<feature type="compositionally biased region" description="Basic and acidic residues" evidence="1">
    <location>
        <begin position="30"/>
        <end position="55"/>
    </location>
</feature>